<name>C6XWW0_PEDHD</name>
<keyword evidence="2" id="KW-1185">Reference proteome</keyword>
<dbReference type="OrthoDB" id="943693at2"/>
<dbReference type="EMBL" id="CP001681">
    <property type="protein sequence ID" value="ACU04254.1"/>
    <property type="molecule type" value="Genomic_DNA"/>
</dbReference>
<organism evidence="1 2">
    <name type="scientific">Pedobacter heparinus (strain ATCC 13125 / DSM 2366 / CIP 104194 / JCM 7457 / NBRC 12017 / NCIMB 9290 / NRRL B-14731 / HIM 762-3)</name>
    <dbReference type="NCBI Taxonomy" id="485917"/>
    <lineage>
        <taxon>Bacteria</taxon>
        <taxon>Pseudomonadati</taxon>
        <taxon>Bacteroidota</taxon>
        <taxon>Sphingobacteriia</taxon>
        <taxon>Sphingobacteriales</taxon>
        <taxon>Sphingobacteriaceae</taxon>
        <taxon>Pedobacter</taxon>
    </lineage>
</organism>
<dbReference type="Proteomes" id="UP000000852">
    <property type="component" value="Chromosome"/>
</dbReference>
<evidence type="ECO:0000313" key="1">
    <source>
        <dbReference type="EMBL" id="ACU04254.1"/>
    </source>
</evidence>
<evidence type="ECO:0000313" key="2">
    <source>
        <dbReference type="Proteomes" id="UP000000852"/>
    </source>
</evidence>
<protein>
    <submittedName>
        <fullName evidence="1">Uncharacterized protein</fullName>
    </submittedName>
</protein>
<dbReference type="AlphaFoldDB" id="C6XWW0"/>
<sequence length="266" mass="30192">MGIKSVWQSKVVLALEETGLYVEHPEHEIYQLLLCNQKVVLHLVPLENNYDPAGLIALQAEYKAIGKILLHLWEDVWLTRQVQVLGRICSLLGINKRLHARKAKIRVLTQKQAADFMDQHHLQASARARYKFALCIDEKIVAVACFSALRSMKNISATHKSAELIRFASLTGFTITGGFSKLLKHFITLMQPDDVMSYADRDWSLGNAYAQSGFVLKETTAPAKIWLNKNELSRYFEHRLPADAASCLADYVQIFNTGNLKYILYL</sequence>
<accession>C6XWW0</accession>
<proteinExistence type="predicted"/>
<gene>
    <name evidence="1" type="ordered locus">Phep_2049</name>
</gene>
<dbReference type="eggNOG" id="ENOG502ZC8J">
    <property type="taxonomic scope" value="Bacteria"/>
</dbReference>
<dbReference type="RefSeq" id="WP_015807867.1">
    <property type="nucleotide sequence ID" value="NC_013061.1"/>
</dbReference>
<dbReference type="STRING" id="485917.Phep_2049"/>
<dbReference type="HOGENOM" id="CLU_085008_0_0_10"/>
<reference evidence="1 2" key="1">
    <citation type="journal article" date="2009" name="Stand. Genomic Sci.">
        <title>Complete genome sequence of Pedobacter heparinus type strain (HIM 762-3).</title>
        <authorList>
            <person name="Han C."/>
            <person name="Spring S."/>
            <person name="Lapidus A."/>
            <person name="Del Rio T.G."/>
            <person name="Tice H."/>
            <person name="Copeland A."/>
            <person name="Cheng J.F."/>
            <person name="Lucas S."/>
            <person name="Chen F."/>
            <person name="Nolan M."/>
            <person name="Bruce D."/>
            <person name="Goodwin L."/>
            <person name="Pitluck S."/>
            <person name="Ivanova N."/>
            <person name="Mavromatis K."/>
            <person name="Mikhailova N."/>
            <person name="Pati A."/>
            <person name="Chen A."/>
            <person name="Palaniappan K."/>
            <person name="Land M."/>
            <person name="Hauser L."/>
            <person name="Chang Y.J."/>
            <person name="Jeffries C.C."/>
            <person name="Saunders E."/>
            <person name="Chertkov O."/>
            <person name="Brettin T."/>
            <person name="Goker M."/>
            <person name="Rohde M."/>
            <person name="Bristow J."/>
            <person name="Eisen J.A."/>
            <person name="Markowitz V."/>
            <person name="Hugenholtz P."/>
            <person name="Kyrpides N.C."/>
            <person name="Klenk H.P."/>
            <person name="Detter J.C."/>
        </authorList>
    </citation>
    <scope>NUCLEOTIDE SEQUENCE [LARGE SCALE GENOMIC DNA]</scope>
    <source>
        <strain evidence="2">ATCC 13125 / DSM 2366 / CIP 104194 / JCM 7457 / NBRC 12017 / NCIMB 9290 / NRRL B-14731 / HIM 762-3</strain>
    </source>
</reference>
<dbReference type="KEGG" id="phe:Phep_2049"/>